<dbReference type="EMBL" id="CP003137">
    <property type="protein sequence ID" value="AEV94665.1"/>
    <property type="molecule type" value="Genomic_DNA"/>
</dbReference>
<gene>
    <name evidence="1" type="ordered locus">PECL_354</name>
</gene>
<dbReference type="HOGENOM" id="CLU_2992618_0_0_9"/>
<dbReference type="KEGG" id="pce:PECL_354"/>
<evidence type="ECO:0000313" key="1">
    <source>
        <dbReference type="EMBL" id="AEV94665.1"/>
    </source>
</evidence>
<dbReference type="STRING" id="701521.PECL_354"/>
<dbReference type="PATRIC" id="fig|701521.8.peg.333"/>
<proteinExistence type="predicted"/>
<organism evidence="1 2">
    <name type="scientific">Pediococcus claussenii (strain ATCC BAA-344 / DSM 14800 / JCM 18046 / KCTC 3811 / LMG 21948 / P06)</name>
    <dbReference type="NCBI Taxonomy" id="701521"/>
    <lineage>
        <taxon>Bacteria</taxon>
        <taxon>Bacillati</taxon>
        <taxon>Bacillota</taxon>
        <taxon>Bacilli</taxon>
        <taxon>Lactobacillales</taxon>
        <taxon>Lactobacillaceae</taxon>
        <taxon>Pediococcus</taxon>
    </lineage>
</organism>
<reference evidence="1 2" key="1">
    <citation type="journal article" date="2012" name="J. Bacteriol.">
        <title>Complete Genome Sequence of the Beer Spoilage Organism Pediococcus claussenii ATCC BAA-344T.</title>
        <authorList>
            <person name="Pittet V."/>
            <person name="Abegunde T."/>
            <person name="Marfleet T."/>
            <person name="Haakensen M."/>
            <person name="Morrow K."/>
            <person name="Jayaprakash T."/>
            <person name="Schroeder K."/>
            <person name="Trost B."/>
            <person name="Byrns S."/>
            <person name="Bergsveinson J."/>
            <person name="Kusalik A."/>
            <person name="Ziola B."/>
        </authorList>
    </citation>
    <scope>NUCLEOTIDE SEQUENCE [LARGE SCALE GENOMIC DNA]</scope>
    <source>
        <strain evidence="1 2">ATCC BAA-344</strain>
    </source>
</reference>
<dbReference type="AlphaFoldDB" id="G8PB36"/>
<accession>G8PB36</accession>
<keyword evidence="2" id="KW-1185">Reference proteome</keyword>
<sequence length="57" mass="6133">MENTLIMNNQFASLSSKELVDIDGGKRKSRAYTAGYYTGKSVQAGAVLLGAYAVLFL</sequence>
<name>G8PB36_PEDCP</name>
<dbReference type="RefSeq" id="WP_014214863.1">
    <property type="nucleotide sequence ID" value="NC_016605.1"/>
</dbReference>
<evidence type="ECO:0000313" key="2">
    <source>
        <dbReference type="Proteomes" id="UP000005444"/>
    </source>
</evidence>
<dbReference type="Proteomes" id="UP000005444">
    <property type="component" value="Chromosome"/>
</dbReference>
<protein>
    <submittedName>
        <fullName evidence="1">Uncharacterized protein</fullName>
    </submittedName>
</protein>